<keyword evidence="2" id="KW-1185">Reference proteome</keyword>
<evidence type="ECO:0000313" key="2">
    <source>
        <dbReference type="Proteomes" id="UP000257109"/>
    </source>
</evidence>
<protein>
    <submittedName>
        <fullName evidence="1">Uncharacterized protein</fullName>
    </submittedName>
</protein>
<gene>
    <name evidence="1" type="ORF">CR513_07961</name>
</gene>
<comment type="caution">
    <text evidence="1">The sequence shown here is derived from an EMBL/GenBank/DDBJ whole genome shotgun (WGS) entry which is preliminary data.</text>
</comment>
<proteinExistence type="predicted"/>
<dbReference type="Proteomes" id="UP000257109">
    <property type="component" value="Unassembled WGS sequence"/>
</dbReference>
<reference evidence="1" key="1">
    <citation type="submission" date="2018-05" db="EMBL/GenBank/DDBJ databases">
        <title>Draft genome of Mucuna pruriens seed.</title>
        <authorList>
            <person name="Nnadi N.E."/>
            <person name="Vos R."/>
            <person name="Hasami M.H."/>
            <person name="Devisetty U.K."/>
            <person name="Aguiy J.C."/>
        </authorList>
    </citation>
    <scope>NUCLEOTIDE SEQUENCE [LARGE SCALE GENOMIC DNA]</scope>
    <source>
        <strain evidence="1">JCA_2017</strain>
    </source>
</reference>
<accession>A0A371HYR3</accession>
<sequence>MHLNGSDLP</sequence>
<dbReference type="EMBL" id="QJKJ01001382">
    <property type="protein sequence ID" value="RDY07883.1"/>
    <property type="molecule type" value="Genomic_DNA"/>
</dbReference>
<name>A0A371HYR3_MUCPR</name>
<evidence type="ECO:0000313" key="1">
    <source>
        <dbReference type="EMBL" id="RDY07883.1"/>
    </source>
</evidence>
<organism evidence="1 2">
    <name type="scientific">Mucuna pruriens</name>
    <name type="common">Velvet bean</name>
    <name type="synonym">Dolichos pruriens</name>
    <dbReference type="NCBI Taxonomy" id="157652"/>
    <lineage>
        <taxon>Eukaryota</taxon>
        <taxon>Viridiplantae</taxon>
        <taxon>Streptophyta</taxon>
        <taxon>Embryophyta</taxon>
        <taxon>Tracheophyta</taxon>
        <taxon>Spermatophyta</taxon>
        <taxon>Magnoliopsida</taxon>
        <taxon>eudicotyledons</taxon>
        <taxon>Gunneridae</taxon>
        <taxon>Pentapetalae</taxon>
        <taxon>rosids</taxon>
        <taxon>fabids</taxon>
        <taxon>Fabales</taxon>
        <taxon>Fabaceae</taxon>
        <taxon>Papilionoideae</taxon>
        <taxon>50 kb inversion clade</taxon>
        <taxon>NPAAA clade</taxon>
        <taxon>indigoferoid/millettioid clade</taxon>
        <taxon>Phaseoleae</taxon>
        <taxon>Mucuna</taxon>
    </lineage>
</organism>